<protein>
    <submittedName>
        <fullName evidence="1">Uncharacterized protein</fullName>
    </submittedName>
</protein>
<proteinExistence type="predicted"/>
<dbReference type="AlphaFoldDB" id="A0A502EW30"/>
<organism evidence="1 2">
    <name type="scientific">Muricoccus nepalensis</name>
    <dbReference type="NCBI Taxonomy" id="1854500"/>
    <lineage>
        <taxon>Bacteria</taxon>
        <taxon>Pseudomonadati</taxon>
        <taxon>Pseudomonadota</taxon>
        <taxon>Alphaproteobacteria</taxon>
        <taxon>Acetobacterales</taxon>
        <taxon>Roseomonadaceae</taxon>
        <taxon>Muricoccus</taxon>
    </lineage>
</organism>
<keyword evidence="2" id="KW-1185">Reference proteome</keyword>
<comment type="caution">
    <text evidence="1">The sequence shown here is derived from an EMBL/GenBank/DDBJ whole genome shotgun (WGS) entry which is preliminary data.</text>
</comment>
<gene>
    <name evidence="1" type="ORF">EAH89_28270</name>
</gene>
<sequence>MPNKLEARLAKIEAHRAGPAAYFVELPDDAWEHDDEHLKRVMEEAIREHRARTGYQGAVLVGPPECKTGEEWMELVRRRAENG</sequence>
<evidence type="ECO:0000313" key="1">
    <source>
        <dbReference type="EMBL" id="TPG41943.1"/>
    </source>
</evidence>
<dbReference type="Proteomes" id="UP000317078">
    <property type="component" value="Unassembled WGS sequence"/>
</dbReference>
<reference evidence="1 2" key="1">
    <citation type="journal article" date="2019" name="Environ. Microbiol.">
        <title>Species interactions and distinct microbial communities in high Arctic permafrost affected cryosols are associated with the CH4 and CO2 gas fluxes.</title>
        <authorList>
            <person name="Altshuler I."/>
            <person name="Hamel J."/>
            <person name="Turney S."/>
            <person name="Magnuson E."/>
            <person name="Levesque R."/>
            <person name="Greer C."/>
            <person name="Whyte L.G."/>
        </authorList>
    </citation>
    <scope>NUCLEOTIDE SEQUENCE [LARGE SCALE GENOMIC DNA]</scope>
    <source>
        <strain evidence="1 2">S9.3B</strain>
    </source>
</reference>
<dbReference type="EMBL" id="RCZP01000061">
    <property type="protein sequence ID" value="TPG41943.1"/>
    <property type="molecule type" value="Genomic_DNA"/>
</dbReference>
<name>A0A502EW30_9PROT</name>
<evidence type="ECO:0000313" key="2">
    <source>
        <dbReference type="Proteomes" id="UP000317078"/>
    </source>
</evidence>
<accession>A0A502EW30</accession>